<proteinExistence type="predicted"/>
<organism evidence="1 2">
    <name type="scientific">Winogradskyella alexanderae</name>
    <dbReference type="NCBI Taxonomy" id="2877123"/>
    <lineage>
        <taxon>Bacteria</taxon>
        <taxon>Pseudomonadati</taxon>
        <taxon>Bacteroidota</taxon>
        <taxon>Flavobacteriia</taxon>
        <taxon>Flavobacteriales</taxon>
        <taxon>Flavobacteriaceae</taxon>
        <taxon>Winogradskyella</taxon>
    </lineage>
</organism>
<gene>
    <name evidence="1" type="ORF">LBU54_12340</name>
</gene>
<dbReference type="RefSeq" id="WP_224530196.1">
    <property type="nucleotide sequence ID" value="NZ_JAIUJR010000008.1"/>
</dbReference>
<accession>A0ABS7XTM6</accession>
<protein>
    <submittedName>
        <fullName evidence="1">Uncharacterized protein</fullName>
    </submittedName>
</protein>
<comment type="caution">
    <text evidence="1">The sequence shown here is derived from an EMBL/GenBank/DDBJ whole genome shotgun (WGS) entry which is preliminary data.</text>
</comment>
<name>A0ABS7XTM6_9FLAO</name>
<evidence type="ECO:0000313" key="1">
    <source>
        <dbReference type="EMBL" id="MCA0133378.1"/>
    </source>
</evidence>
<reference evidence="2" key="1">
    <citation type="submission" date="2023-07" db="EMBL/GenBank/DDBJ databases">
        <authorList>
            <person name="Yue Y."/>
        </authorList>
    </citation>
    <scope>NUCLEOTIDE SEQUENCE [LARGE SCALE GENOMIC DNA]</scope>
    <source>
        <strain evidence="2">D23</strain>
    </source>
</reference>
<dbReference type="Proteomes" id="UP001198901">
    <property type="component" value="Unassembled WGS sequence"/>
</dbReference>
<keyword evidence="2" id="KW-1185">Reference proteome</keyword>
<sequence>MKTIHTKAKHTEWLSAEDMHDASKLWLSELQFFKEEQLFLEDLIKSYTLNLIDNNHFEESKKIIDKLSIEVKNTQVLLKAVIAHEKGLSIMVDGIDQLDEEAAYRSKHRNLIELIGEFKKRYQTIKKSLFSLIKLVMKEGKQKRLLT</sequence>
<dbReference type="EMBL" id="JAIUJR010000008">
    <property type="protein sequence ID" value="MCA0133378.1"/>
    <property type="molecule type" value="Genomic_DNA"/>
</dbReference>
<evidence type="ECO:0000313" key="2">
    <source>
        <dbReference type="Proteomes" id="UP001198901"/>
    </source>
</evidence>